<dbReference type="EMBL" id="SOEC01000016">
    <property type="protein sequence ID" value="TDX26214.1"/>
    <property type="molecule type" value="Genomic_DNA"/>
</dbReference>
<protein>
    <submittedName>
        <fullName evidence="1">Uncharacterized protein</fullName>
    </submittedName>
</protein>
<evidence type="ECO:0000313" key="1">
    <source>
        <dbReference type="EMBL" id="TDX26214.1"/>
    </source>
</evidence>
<gene>
    <name evidence="1" type="ORF">DFO67_11657</name>
</gene>
<evidence type="ECO:0000313" key="2">
    <source>
        <dbReference type="Proteomes" id="UP000294489"/>
    </source>
</evidence>
<dbReference type="Proteomes" id="UP000294489">
    <property type="component" value="Unassembled WGS sequence"/>
</dbReference>
<reference evidence="1 2" key="1">
    <citation type="submission" date="2019-03" db="EMBL/GenBank/DDBJ databases">
        <title>Freshwater and sediment microbial communities from various areas in North America, analyzing microbe dynamics in response to fracking.</title>
        <authorList>
            <person name="Lamendella R."/>
        </authorList>
    </citation>
    <scope>NUCLEOTIDE SEQUENCE [LARGE SCALE GENOMIC DNA]</scope>
    <source>
        <strain evidence="1 2">6_TX</strain>
    </source>
</reference>
<name>A0A4R8FJ85_9GAMM</name>
<sequence length="190" mass="20410">MSAFSTCVVSETTLTFWDAVSFKRWSARLACPSRWVSPRHVPWPNWPIAAPRACQTIPRSACGRMRRPPNSAGICTSSRLSGASDDATLSQCRHLAAQPSCPTTPGGPVASRYRLPEAGSHAGRPVPAPWQPGLAVRVARARPTGSADACLGCLQTAVWPRFTHTGIALRQRHMADEQPVSLAVLHDPVG</sequence>
<comment type="caution">
    <text evidence="1">The sequence shown here is derived from an EMBL/GenBank/DDBJ whole genome shotgun (WGS) entry which is preliminary data.</text>
</comment>
<dbReference type="AlphaFoldDB" id="A0A4R8FJ85"/>
<accession>A0A4R8FJ85</accession>
<organism evidence="1 2">
    <name type="scientific">Modicisalibacter xianhensis</name>
    <dbReference type="NCBI Taxonomy" id="442341"/>
    <lineage>
        <taxon>Bacteria</taxon>
        <taxon>Pseudomonadati</taxon>
        <taxon>Pseudomonadota</taxon>
        <taxon>Gammaproteobacteria</taxon>
        <taxon>Oceanospirillales</taxon>
        <taxon>Halomonadaceae</taxon>
        <taxon>Modicisalibacter</taxon>
    </lineage>
</organism>
<proteinExistence type="predicted"/>